<reference evidence="8 9" key="1">
    <citation type="journal article" date="2015" name="Genome Announc.">
        <title>Expanding the biotechnology potential of lactobacilli through comparative genomics of 213 strains and associated genera.</title>
        <authorList>
            <person name="Sun Z."/>
            <person name="Harris H.M."/>
            <person name="McCann A."/>
            <person name="Guo C."/>
            <person name="Argimon S."/>
            <person name="Zhang W."/>
            <person name="Yang X."/>
            <person name="Jeffery I.B."/>
            <person name="Cooney J.C."/>
            <person name="Kagawa T.F."/>
            <person name="Liu W."/>
            <person name="Song Y."/>
            <person name="Salvetti E."/>
            <person name="Wrobel A."/>
            <person name="Rasinkangas P."/>
            <person name="Parkhill J."/>
            <person name="Rea M.C."/>
            <person name="O'Sullivan O."/>
            <person name="Ritari J."/>
            <person name="Douillard F.P."/>
            <person name="Paul Ross R."/>
            <person name="Yang R."/>
            <person name="Briner A.E."/>
            <person name="Felis G.E."/>
            <person name="de Vos W.M."/>
            <person name="Barrangou R."/>
            <person name="Klaenhammer T.R."/>
            <person name="Caufield P.W."/>
            <person name="Cui Y."/>
            <person name="Zhang H."/>
            <person name="O'Toole P.W."/>
        </authorList>
    </citation>
    <scope>NUCLEOTIDE SEQUENCE [LARGE SCALE GENOMIC DNA]</scope>
    <source>
        <strain evidence="8 9">DSM 20534</strain>
    </source>
</reference>
<evidence type="ECO:0000313" key="8">
    <source>
        <dbReference type="EMBL" id="KRK38832.1"/>
    </source>
</evidence>
<dbReference type="InterPro" id="IPR003838">
    <property type="entry name" value="ABC3_permease_C"/>
</dbReference>
<evidence type="ECO:0000256" key="3">
    <source>
        <dbReference type="ARBA" id="ARBA00022692"/>
    </source>
</evidence>
<keyword evidence="9" id="KW-1185">Reference proteome</keyword>
<evidence type="ECO:0000256" key="4">
    <source>
        <dbReference type="ARBA" id="ARBA00022989"/>
    </source>
</evidence>
<sequence>MIIKFALKNIKHTVDHLPIFLLSVSFSIMVAFSFFQISMNDRVKRELVENVGILGNQGLATLISIHYFIIFFIFLFVLYSNNFFMRQKRRDVSVLLFAGFSKLQIASYFMVQILVIGLICLTAGIGLGLIFSRLIYMFLLKLMALDIAPILSWDLQAVQEMAVLFALAMLILFLNIIYHITKNRASFIVDKETRFKKPKENWLIQVPFGLFSLFVLAYELYWWLADLPFRMQHNLTTISQVPAVIASFSIVACYGFFKWTLPLMINLVKKMRLQNDVQLIWLNNLKQSLLQNSFVLTIITLTSIVALAIFSALSYAYPYRQQQIQRDSPTQLSITAAKLPAVEKIASRNNVKLSKRGETKVKVLVDQNGGEYSAWSFIQFSSYNQFIGQMFHKLPVHLEPNETIFLSDTGEDNPPAAGRANASEFLLRAQIATGTPELKITDQSKYFPMGRYMYFSNTLVVTDGLFAQITPQYEYRVLGFSLEGELTTKFKRAMAQLSKTGERDPVVYLGLNKADKVQVDTSYDMEHYIASKQEFNFLEQENDRFKQLIGLAVFVLLFLGLLLVLASGNLLLLKLQDSTFDNLHDFRIYRRMGGTKRELKRILLRQTSIFFFAPVFMAVIANLAFLPVMTGEFKVAGYVWPIVVYIIYITLNSLFYYIAYRNFDTLIYKSVIEKKGD</sequence>
<dbReference type="InterPro" id="IPR052536">
    <property type="entry name" value="ABC-4_Integral_Memb_Prot"/>
</dbReference>
<protein>
    <recommendedName>
        <fullName evidence="7">ABC3 transporter permease C-terminal domain-containing protein</fullName>
    </recommendedName>
</protein>
<dbReference type="PATRIC" id="fig|1423722.3.peg.533"/>
<dbReference type="InterPro" id="IPR027022">
    <property type="entry name" value="ABC_permease_BceB-typ"/>
</dbReference>
<comment type="similarity">
    <text evidence="6">Belongs to the ABC-4 integral membrane protein family.</text>
</comment>
<keyword evidence="3 6" id="KW-0812">Transmembrane</keyword>
<feature type="transmembrane region" description="Helical" evidence="6">
    <location>
        <begin position="244"/>
        <end position="268"/>
    </location>
</feature>
<dbReference type="Proteomes" id="UP000050909">
    <property type="component" value="Unassembled WGS sequence"/>
</dbReference>
<gene>
    <name evidence="8" type="ORF">FC62_GL000524</name>
</gene>
<evidence type="ECO:0000256" key="2">
    <source>
        <dbReference type="ARBA" id="ARBA00022475"/>
    </source>
</evidence>
<feature type="transmembrane region" description="Helical" evidence="6">
    <location>
        <begin position="638"/>
        <end position="659"/>
    </location>
</feature>
<keyword evidence="6" id="KW-0813">Transport</keyword>
<feature type="transmembrane region" description="Helical" evidence="6">
    <location>
        <begin position="602"/>
        <end position="626"/>
    </location>
</feature>
<keyword evidence="2 6" id="KW-1003">Cell membrane</keyword>
<name>A0A0R1GXH3_9LACO</name>
<feature type="transmembrane region" description="Helical" evidence="6">
    <location>
        <begin position="548"/>
        <end position="573"/>
    </location>
</feature>
<dbReference type="EMBL" id="AZCV01000001">
    <property type="protein sequence ID" value="KRK38832.1"/>
    <property type="molecule type" value="Genomic_DNA"/>
</dbReference>
<feature type="transmembrane region" description="Helical" evidence="6">
    <location>
        <begin position="105"/>
        <end position="136"/>
    </location>
</feature>
<feature type="transmembrane region" description="Helical" evidence="6">
    <location>
        <begin position="202"/>
        <end position="224"/>
    </location>
</feature>
<dbReference type="PANTHER" id="PTHR46795:SF3">
    <property type="entry name" value="ABC TRANSPORTER PERMEASE"/>
    <property type="match status" value="1"/>
</dbReference>
<evidence type="ECO:0000259" key="7">
    <source>
        <dbReference type="Pfam" id="PF02687"/>
    </source>
</evidence>
<keyword evidence="5 6" id="KW-0472">Membrane</keyword>
<dbReference type="GO" id="GO:0055085">
    <property type="term" value="P:transmembrane transport"/>
    <property type="evidence" value="ECO:0007669"/>
    <property type="project" value="UniProtKB-UniRule"/>
</dbReference>
<accession>A0A0R1GXH3</accession>
<feature type="domain" description="ABC3 transporter permease C-terminal" evidence="7">
    <location>
        <begin position="65"/>
        <end position="178"/>
    </location>
</feature>
<evidence type="ECO:0000313" key="9">
    <source>
        <dbReference type="Proteomes" id="UP000050909"/>
    </source>
</evidence>
<dbReference type="PANTHER" id="PTHR46795">
    <property type="entry name" value="ABC TRANSPORTER PERMEASE-RELATED-RELATED"/>
    <property type="match status" value="1"/>
</dbReference>
<feature type="transmembrane region" description="Helical" evidence="6">
    <location>
        <begin position="289"/>
        <end position="317"/>
    </location>
</feature>
<organism evidence="8 9">
    <name type="scientific">Amylolactobacillus amylotrophicus DSM 20534</name>
    <dbReference type="NCBI Taxonomy" id="1423722"/>
    <lineage>
        <taxon>Bacteria</taxon>
        <taxon>Bacillati</taxon>
        <taxon>Bacillota</taxon>
        <taxon>Bacilli</taxon>
        <taxon>Lactobacillales</taxon>
        <taxon>Lactobacillaceae</taxon>
        <taxon>Amylolactobacillus</taxon>
    </lineage>
</organism>
<feature type="transmembrane region" description="Helical" evidence="6">
    <location>
        <begin position="59"/>
        <end position="84"/>
    </location>
</feature>
<proteinExistence type="inferred from homology"/>
<dbReference type="RefSeq" id="WP_056945950.1">
    <property type="nucleotide sequence ID" value="NZ_AZCV01000001.1"/>
</dbReference>
<dbReference type="PIRSF" id="PIRSF018968">
    <property type="entry name" value="ABC_permease_BceB"/>
    <property type="match status" value="1"/>
</dbReference>
<evidence type="ECO:0000256" key="5">
    <source>
        <dbReference type="ARBA" id="ARBA00023136"/>
    </source>
</evidence>
<evidence type="ECO:0000256" key="6">
    <source>
        <dbReference type="PIRNR" id="PIRNR018968"/>
    </source>
</evidence>
<feature type="transmembrane region" description="Helical" evidence="6">
    <location>
        <begin position="161"/>
        <end position="181"/>
    </location>
</feature>
<comment type="subcellular location">
    <subcellularLocation>
        <location evidence="1 6">Cell membrane</location>
        <topology evidence="1 6">Multi-pass membrane protein</topology>
    </subcellularLocation>
</comment>
<keyword evidence="4 6" id="KW-1133">Transmembrane helix</keyword>
<comment type="caution">
    <text evidence="8">The sequence shown here is derived from an EMBL/GenBank/DDBJ whole genome shotgun (WGS) entry which is preliminary data.</text>
</comment>
<dbReference type="Pfam" id="PF02687">
    <property type="entry name" value="FtsX"/>
    <property type="match status" value="1"/>
</dbReference>
<feature type="transmembrane region" description="Helical" evidence="6">
    <location>
        <begin position="20"/>
        <end position="39"/>
    </location>
</feature>
<dbReference type="AlphaFoldDB" id="A0A0R1GXH3"/>
<evidence type="ECO:0000256" key="1">
    <source>
        <dbReference type="ARBA" id="ARBA00004651"/>
    </source>
</evidence>
<dbReference type="GO" id="GO:0005886">
    <property type="term" value="C:plasma membrane"/>
    <property type="evidence" value="ECO:0007669"/>
    <property type="project" value="UniProtKB-SubCell"/>
</dbReference>